<keyword evidence="1" id="KW-0732">Signal</keyword>
<evidence type="ECO:0000256" key="1">
    <source>
        <dbReference type="SAM" id="SignalP"/>
    </source>
</evidence>
<sequence>MKSLRILLLLLLTLSACGDTSIQPIDHYILIHDNSSKVWLVDKQLDGDRDYTPLQIAYKEVIVFHESRNAYFHILKTLGTKPGIKMSYWLDESKKEFGFVGTKKNLVFEIVTLSRRRIVLKPKNNSYKYTIVLIPFPEY</sequence>
<evidence type="ECO:0000313" key="2">
    <source>
        <dbReference type="EMBL" id="TSJ47652.1"/>
    </source>
</evidence>
<dbReference type="Proteomes" id="UP000316008">
    <property type="component" value="Unassembled WGS sequence"/>
</dbReference>
<feature type="signal peptide" evidence="1">
    <location>
        <begin position="1"/>
        <end position="18"/>
    </location>
</feature>
<dbReference type="OrthoDB" id="9553526at2"/>
<comment type="caution">
    <text evidence="2">The sequence shown here is derived from an EMBL/GenBank/DDBJ whole genome shotgun (WGS) entry which is preliminary data.</text>
</comment>
<dbReference type="EMBL" id="VLPL01000001">
    <property type="protein sequence ID" value="TSJ47652.1"/>
    <property type="molecule type" value="Genomic_DNA"/>
</dbReference>
<accession>A0A556N637</accession>
<organism evidence="2 3">
    <name type="scientific">Fluviicola chungangensis</name>
    <dbReference type="NCBI Taxonomy" id="2597671"/>
    <lineage>
        <taxon>Bacteria</taxon>
        <taxon>Pseudomonadati</taxon>
        <taxon>Bacteroidota</taxon>
        <taxon>Flavobacteriia</taxon>
        <taxon>Flavobacteriales</taxon>
        <taxon>Crocinitomicaceae</taxon>
        <taxon>Fluviicola</taxon>
    </lineage>
</organism>
<feature type="chain" id="PRO_5021891564" evidence="1">
    <location>
        <begin position="19"/>
        <end position="139"/>
    </location>
</feature>
<evidence type="ECO:0000313" key="3">
    <source>
        <dbReference type="Proteomes" id="UP000316008"/>
    </source>
</evidence>
<dbReference type="RefSeq" id="WP_144331188.1">
    <property type="nucleotide sequence ID" value="NZ_VLPL01000001.1"/>
</dbReference>
<protein>
    <submittedName>
        <fullName evidence="2">Uncharacterized protein</fullName>
    </submittedName>
</protein>
<gene>
    <name evidence="2" type="ORF">FO442_00565</name>
</gene>
<dbReference type="AlphaFoldDB" id="A0A556N637"/>
<dbReference type="PROSITE" id="PS51257">
    <property type="entry name" value="PROKAR_LIPOPROTEIN"/>
    <property type="match status" value="1"/>
</dbReference>
<reference evidence="2 3" key="1">
    <citation type="submission" date="2019-07" db="EMBL/GenBank/DDBJ databases">
        <authorList>
            <person name="Huq M.A."/>
        </authorList>
    </citation>
    <scope>NUCLEOTIDE SEQUENCE [LARGE SCALE GENOMIC DNA]</scope>
    <source>
        <strain evidence="2 3">MAH-3</strain>
    </source>
</reference>
<proteinExistence type="predicted"/>
<keyword evidence="3" id="KW-1185">Reference proteome</keyword>
<name>A0A556N637_9FLAO</name>